<evidence type="ECO:0000313" key="2">
    <source>
        <dbReference type="EMBL" id="SUU34755.1"/>
    </source>
</evidence>
<accession>A0A263HFD1</accession>
<evidence type="ECO:0000313" key="1">
    <source>
        <dbReference type="EMBL" id="OZN25792.1"/>
    </source>
</evidence>
<name>A0A263HFD1_9PAST</name>
<dbReference type="RefSeq" id="WP_094945423.1">
    <property type="nucleotide sequence ID" value="NZ_NLFK01000001.1"/>
</dbReference>
<evidence type="ECO:0000313" key="3">
    <source>
        <dbReference type="Proteomes" id="UP000215738"/>
    </source>
</evidence>
<dbReference type="Proteomes" id="UP000254507">
    <property type="component" value="Unassembled WGS sequence"/>
</dbReference>
<evidence type="ECO:0000313" key="4">
    <source>
        <dbReference type="Proteomes" id="UP000254507"/>
    </source>
</evidence>
<dbReference type="InParanoid" id="A0A263HFD1"/>
<dbReference type="EMBL" id="UFSB01000001">
    <property type="protein sequence ID" value="SUU34755.1"/>
    <property type="molecule type" value="Genomic_DNA"/>
</dbReference>
<organism evidence="2 4">
    <name type="scientific">Actinobacillus seminis</name>
    <dbReference type="NCBI Taxonomy" id="722"/>
    <lineage>
        <taxon>Bacteria</taxon>
        <taxon>Pseudomonadati</taxon>
        <taxon>Pseudomonadota</taxon>
        <taxon>Gammaproteobacteria</taxon>
        <taxon>Pasteurellales</taxon>
        <taxon>Pasteurellaceae</taxon>
        <taxon>Actinobacillus</taxon>
    </lineage>
</organism>
<reference evidence="2 4" key="2">
    <citation type="submission" date="2018-06" db="EMBL/GenBank/DDBJ databases">
        <authorList>
            <consortium name="Pathogen Informatics"/>
            <person name="Doyle S."/>
        </authorList>
    </citation>
    <scope>NUCLEOTIDE SEQUENCE [LARGE SCALE GENOMIC DNA]</scope>
    <source>
        <strain evidence="2 4">NCTC10851</strain>
    </source>
</reference>
<dbReference type="EMBL" id="NLFK01000001">
    <property type="protein sequence ID" value="OZN25792.1"/>
    <property type="molecule type" value="Genomic_DNA"/>
</dbReference>
<dbReference type="Proteomes" id="UP000215738">
    <property type="component" value="Unassembled WGS sequence"/>
</dbReference>
<keyword evidence="3" id="KW-1185">Reference proteome</keyword>
<protein>
    <submittedName>
        <fullName evidence="2">Uncharacterized protein</fullName>
    </submittedName>
</protein>
<dbReference type="AlphaFoldDB" id="A0A263HFD1"/>
<proteinExistence type="predicted"/>
<reference evidence="1 3" key="1">
    <citation type="submission" date="2017-07" db="EMBL/GenBank/DDBJ databases">
        <title>Virulence factors identified in Actinobacillus seminis.</title>
        <authorList>
            <person name="Negrete-Abascal E."/>
            <person name="Vaca-Pacheco S."/>
            <person name="Montes-Garcia F."/>
            <person name="Leyto-Gil A.M."/>
            <person name="Fragoso-Garcia E."/>
            <person name="Carvente-Garcia R."/>
            <person name="Perez-Agueros S."/>
            <person name="Castelan-Sanchez H.G."/>
            <person name="Garcia-Molina A."/>
            <person name="Villamar T.E."/>
            <person name="Vazquez-Cruz C."/>
        </authorList>
    </citation>
    <scope>NUCLEOTIDE SEQUENCE [LARGE SCALE GENOMIC DNA]</scope>
    <source>
        <strain evidence="1 3">ATCC 15768</strain>
    </source>
</reference>
<gene>
    <name evidence="1" type="ORF">CFY87_00840</name>
    <name evidence="2" type="ORF">NCTC10851_00547</name>
</gene>
<sequence length="95" mass="11041">MIRAEDLSQNLLLQISNLIDGNQVGAKELRSGEFRAENVQVAATVSWQFQCEYKEIREVSDKQVKNHFSHDLHNFPTSNIYCNLPCTNRHYVQNF</sequence>